<evidence type="ECO:0000259" key="4">
    <source>
        <dbReference type="PROSITE" id="PS50013"/>
    </source>
</evidence>
<dbReference type="CDD" id="cd00024">
    <property type="entry name" value="CD_CSD"/>
    <property type="match status" value="2"/>
</dbReference>
<dbReference type="EMBL" id="BEGY01000122">
    <property type="protein sequence ID" value="GAX84320.1"/>
    <property type="molecule type" value="Genomic_DNA"/>
</dbReference>
<dbReference type="InterPro" id="IPR000953">
    <property type="entry name" value="Chromo/chromo_shadow_dom"/>
</dbReference>
<reference evidence="5 6" key="1">
    <citation type="submission" date="2017-08" db="EMBL/GenBank/DDBJ databases">
        <title>Acidophilic green algal genome provides insights into adaptation to an acidic environment.</title>
        <authorList>
            <person name="Hirooka S."/>
            <person name="Hirose Y."/>
            <person name="Kanesaki Y."/>
            <person name="Higuchi S."/>
            <person name="Fujiwara T."/>
            <person name="Onuma R."/>
            <person name="Era A."/>
            <person name="Ohbayashi R."/>
            <person name="Uzuka A."/>
            <person name="Nozaki H."/>
            <person name="Yoshikawa H."/>
            <person name="Miyagishima S.Y."/>
        </authorList>
    </citation>
    <scope>NUCLEOTIDE SEQUENCE [LARGE SCALE GENOMIC DNA]</scope>
    <source>
        <strain evidence="5 6">NIES-2499</strain>
    </source>
</reference>
<feature type="domain" description="Chromo" evidence="4">
    <location>
        <begin position="323"/>
        <end position="379"/>
    </location>
</feature>
<feature type="compositionally biased region" description="Basic and acidic residues" evidence="3">
    <location>
        <begin position="215"/>
        <end position="238"/>
    </location>
</feature>
<proteinExistence type="predicted"/>
<dbReference type="InterPro" id="IPR051219">
    <property type="entry name" value="Heterochromatin_chromo-domain"/>
</dbReference>
<dbReference type="PANTHER" id="PTHR22812">
    <property type="entry name" value="CHROMOBOX PROTEIN"/>
    <property type="match status" value="1"/>
</dbReference>
<feature type="domain" description="Chromo" evidence="4">
    <location>
        <begin position="28"/>
        <end position="84"/>
    </location>
</feature>
<evidence type="ECO:0000256" key="2">
    <source>
        <dbReference type="ARBA" id="ARBA00023242"/>
    </source>
</evidence>
<feature type="region of interest" description="Disordered" evidence="3">
    <location>
        <begin position="135"/>
        <end position="314"/>
    </location>
</feature>
<dbReference type="Proteomes" id="UP000232323">
    <property type="component" value="Unassembled WGS sequence"/>
</dbReference>
<dbReference type="SUPFAM" id="SSF54160">
    <property type="entry name" value="Chromo domain-like"/>
    <property type="match status" value="2"/>
</dbReference>
<dbReference type="SMART" id="SM00298">
    <property type="entry name" value="CHROMO"/>
    <property type="match status" value="2"/>
</dbReference>
<dbReference type="Gene3D" id="2.40.50.40">
    <property type="match status" value="2"/>
</dbReference>
<keyword evidence="2" id="KW-0539">Nucleus</keyword>
<dbReference type="OrthoDB" id="1918685at2759"/>
<dbReference type="Pfam" id="PF00385">
    <property type="entry name" value="Chromo"/>
    <property type="match status" value="2"/>
</dbReference>
<dbReference type="GO" id="GO:0005634">
    <property type="term" value="C:nucleus"/>
    <property type="evidence" value="ECO:0007669"/>
    <property type="project" value="UniProtKB-SubCell"/>
</dbReference>
<comment type="caution">
    <text evidence="5">The sequence shown here is derived from an EMBL/GenBank/DDBJ whole genome shotgun (WGS) entry which is preliminary data.</text>
</comment>
<sequence>MRYCRTANRYTERRPRKRQRTSVTDQVYAIESIVDHQGGKKTLRFLIKWQGYSSAENSWVPAASMKKDMTLASFKELVTEYESRTGKEVHALSKNPSAALKPAVQRSVHSTGKAAKGKKTLAELYVQGLQKVTGAASQGTNAEEPEAPPTGIASEAGPSSAAPEADANIVAPPASAATTVTETGAEDVGPSQHMYGEGLLRSPKKAAANVSDRTSIPHKEIKPKSADRLASNHEERSAKVSGEQALGKKQVAGMREEVSGDFKKGERKGKAQSAGPSTHEPGNTRREQVASNKRKGKAQSAGPSTHEPGNTRREQVAAEEELFVVQSFVDHKGSGKGLLFMVRWAGYTAEDDTWQQATLLKKDVGARNYKILLDDYKKRTGDITL</sequence>
<keyword evidence="6" id="KW-1185">Reference proteome</keyword>
<dbReference type="PROSITE" id="PS00598">
    <property type="entry name" value="CHROMO_1"/>
    <property type="match status" value="1"/>
</dbReference>
<protein>
    <recommendedName>
        <fullName evidence="4">Chromo domain-containing protein</fullName>
    </recommendedName>
</protein>
<feature type="compositionally biased region" description="Low complexity" evidence="3">
    <location>
        <begin position="153"/>
        <end position="183"/>
    </location>
</feature>
<evidence type="ECO:0000256" key="3">
    <source>
        <dbReference type="SAM" id="MobiDB-lite"/>
    </source>
</evidence>
<comment type="subcellular location">
    <subcellularLocation>
        <location evidence="1">Nucleus</location>
    </subcellularLocation>
</comment>
<organism evidence="5 6">
    <name type="scientific">Chlamydomonas eustigma</name>
    <dbReference type="NCBI Taxonomy" id="1157962"/>
    <lineage>
        <taxon>Eukaryota</taxon>
        <taxon>Viridiplantae</taxon>
        <taxon>Chlorophyta</taxon>
        <taxon>core chlorophytes</taxon>
        <taxon>Chlorophyceae</taxon>
        <taxon>CS clade</taxon>
        <taxon>Chlamydomonadales</taxon>
        <taxon>Chlamydomonadaceae</taxon>
        <taxon>Chlamydomonas</taxon>
    </lineage>
</organism>
<feature type="compositionally biased region" description="Basic and acidic residues" evidence="3">
    <location>
        <begin position="254"/>
        <end position="264"/>
    </location>
</feature>
<evidence type="ECO:0000256" key="1">
    <source>
        <dbReference type="ARBA" id="ARBA00004123"/>
    </source>
</evidence>
<name>A0A250XND5_9CHLO</name>
<evidence type="ECO:0000313" key="5">
    <source>
        <dbReference type="EMBL" id="GAX84320.1"/>
    </source>
</evidence>
<feature type="region of interest" description="Disordered" evidence="3">
    <location>
        <begin position="1"/>
        <end position="20"/>
    </location>
</feature>
<dbReference type="InterPro" id="IPR023780">
    <property type="entry name" value="Chromo_domain"/>
</dbReference>
<accession>A0A250XND5</accession>
<dbReference type="InterPro" id="IPR016197">
    <property type="entry name" value="Chromo-like_dom_sf"/>
</dbReference>
<dbReference type="PROSITE" id="PS50013">
    <property type="entry name" value="CHROMO_2"/>
    <property type="match status" value="2"/>
</dbReference>
<dbReference type="InterPro" id="IPR023779">
    <property type="entry name" value="Chromodomain_CS"/>
</dbReference>
<gene>
    <name evidence="5" type="ORF">CEUSTIGMA_g11742.t1</name>
</gene>
<dbReference type="AlphaFoldDB" id="A0A250XND5"/>
<evidence type="ECO:0000313" key="6">
    <source>
        <dbReference type="Proteomes" id="UP000232323"/>
    </source>
</evidence>